<gene>
    <name evidence="2" type="ORF">SSP531S_46660</name>
</gene>
<sequence length="87" mass="9329">MAGIPGMFVARVPSGAKVITVIGSRMPVEPPGSTPHPARDAPTAPVHRARAVAVLKGRGREKRRLPVMSLHNSAPWVTPEWWGFNTG</sequence>
<dbReference type="Proteomes" id="UP000265354">
    <property type="component" value="Unassembled WGS sequence"/>
</dbReference>
<evidence type="ECO:0000256" key="1">
    <source>
        <dbReference type="SAM" id="MobiDB-lite"/>
    </source>
</evidence>
<comment type="caution">
    <text evidence="2">The sequence shown here is derived from an EMBL/GenBank/DDBJ whole genome shotgun (WGS) entry which is preliminary data.</text>
</comment>
<dbReference type="AlphaFoldDB" id="A0A388T3T4"/>
<reference evidence="2 3" key="1">
    <citation type="submission" date="2018-07" db="EMBL/GenBank/DDBJ databases">
        <title>Whole Genome Shotgun Sequence of Streptomyces spongiicola strain 531S.</title>
        <authorList>
            <person name="Dohra H."/>
            <person name="Kodani S."/>
        </authorList>
    </citation>
    <scope>NUCLEOTIDE SEQUENCE [LARGE SCALE GENOMIC DNA]</scope>
    <source>
        <strain evidence="2 3">531S</strain>
    </source>
</reference>
<feature type="region of interest" description="Disordered" evidence="1">
    <location>
        <begin position="27"/>
        <end position="46"/>
    </location>
</feature>
<proteinExistence type="predicted"/>
<organism evidence="2 3">
    <name type="scientific">Streptomyces spongiicola</name>
    <dbReference type="NCBI Taxonomy" id="1690221"/>
    <lineage>
        <taxon>Bacteria</taxon>
        <taxon>Bacillati</taxon>
        <taxon>Actinomycetota</taxon>
        <taxon>Actinomycetes</taxon>
        <taxon>Kitasatosporales</taxon>
        <taxon>Streptomycetaceae</taxon>
        <taxon>Streptomyces</taxon>
    </lineage>
</organism>
<accession>A0A388T3T4</accession>
<dbReference type="EMBL" id="BGZL01000016">
    <property type="protein sequence ID" value="GBQ03196.1"/>
    <property type="molecule type" value="Genomic_DNA"/>
</dbReference>
<protein>
    <submittedName>
        <fullName evidence="2">Uncharacterized protein</fullName>
    </submittedName>
</protein>
<evidence type="ECO:0000313" key="3">
    <source>
        <dbReference type="Proteomes" id="UP000265354"/>
    </source>
</evidence>
<evidence type="ECO:0000313" key="2">
    <source>
        <dbReference type="EMBL" id="GBQ03196.1"/>
    </source>
</evidence>
<name>A0A388T3T4_9ACTN</name>